<feature type="compositionally biased region" description="Low complexity" evidence="16">
    <location>
        <begin position="28"/>
        <end position="39"/>
    </location>
</feature>
<feature type="domain" description="PH" evidence="17">
    <location>
        <begin position="72"/>
        <end position="167"/>
    </location>
</feature>
<evidence type="ECO:0000256" key="8">
    <source>
        <dbReference type="ARBA" id="ARBA00022553"/>
    </source>
</evidence>
<dbReference type="Proteomes" id="UP000694523">
    <property type="component" value="Unplaced"/>
</dbReference>
<accession>A0A8C6TWA8</accession>
<keyword evidence="11" id="KW-0446">Lipid-binding</keyword>
<organism evidence="18 19">
    <name type="scientific">Neogobius melanostomus</name>
    <name type="common">round goby</name>
    <dbReference type="NCBI Taxonomy" id="47308"/>
    <lineage>
        <taxon>Eukaryota</taxon>
        <taxon>Metazoa</taxon>
        <taxon>Chordata</taxon>
        <taxon>Craniata</taxon>
        <taxon>Vertebrata</taxon>
        <taxon>Euteleostomi</taxon>
        <taxon>Actinopterygii</taxon>
        <taxon>Neopterygii</taxon>
        <taxon>Teleostei</taxon>
        <taxon>Neoteleostei</taxon>
        <taxon>Acanthomorphata</taxon>
        <taxon>Gobiaria</taxon>
        <taxon>Gobiiformes</taxon>
        <taxon>Gobioidei</taxon>
        <taxon>Gobiidae</taxon>
        <taxon>Benthophilinae</taxon>
        <taxon>Neogobiini</taxon>
        <taxon>Neogobius</taxon>
    </lineage>
</organism>
<reference evidence="18" key="1">
    <citation type="submission" date="2025-08" db="UniProtKB">
        <authorList>
            <consortium name="Ensembl"/>
        </authorList>
    </citation>
    <scope>IDENTIFICATION</scope>
</reference>
<dbReference type="GO" id="GO:0005789">
    <property type="term" value="C:endoplasmic reticulum membrane"/>
    <property type="evidence" value="ECO:0007669"/>
    <property type="project" value="UniProtKB-SubCell"/>
</dbReference>
<dbReference type="Ensembl" id="ENSNMLT00000029225.1">
    <property type="protein sequence ID" value="ENSNMLP00000026157.1"/>
    <property type="gene ID" value="ENSNMLG00000016016.1"/>
</dbReference>
<dbReference type="PANTHER" id="PTHR10972">
    <property type="entry name" value="OXYSTEROL-BINDING PROTEIN-RELATED"/>
    <property type="match status" value="1"/>
</dbReference>
<keyword evidence="5 14" id="KW-0813">Transport</keyword>
<feature type="coiled-coil region" evidence="15">
    <location>
        <begin position="775"/>
        <end position="802"/>
    </location>
</feature>
<dbReference type="InterPro" id="IPR018494">
    <property type="entry name" value="Oxysterol-bd_CS"/>
</dbReference>
<evidence type="ECO:0000256" key="2">
    <source>
        <dbReference type="ARBA" id="ARBA00004514"/>
    </source>
</evidence>
<keyword evidence="19" id="KW-1185">Reference proteome</keyword>
<evidence type="ECO:0000256" key="13">
    <source>
        <dbReference type="RuleBase" id="RU003844"/>
    </source>
</evidence>
<evidence type="ECO:0000256" key="11">
    <source>
        <dbReference type="ARBA" id="ARBA00023121"/>
    </source>
</evidence>
<evidence type="ECO:0000259" key="17">
    <source>
        <dbReference type="PROSITE" id="PS50003"/>
    </source>
</evidence>
<dbReference type="FunFam" id="2.30.29.30:FF:000011">
    <property type="entry name" value="Oxysterol-binding protein"/>
    <property type="match status" value="1"/>
</dbReference>
<dbReference type="GO" id="GO:0097038">
    <property type="term" value="C:perinuclear endoplasmic reticulum"/>
    <property type="evidence" value="ECO:0007669"/>
    <property type="project" value="TreeGrafter"/>
</dbReference>
<keyword evidence="12" id="KW-0472">Membrane</keyword>
<evidence type="ECO:0000256" key="3">
    <source>
        <dbReference type="ARBA" id="ARBA00004586"/>
    </source>
</evidence>
<evidence type="ECO:0000256" key="16">
    <source>
        <dbReference type="SAM" id="MobiDB-lite"/>
    </source>
</evidence>
<evidence type="ECO:0000256" key="7">
    <source>
        <dbReference type="ARBA" id="ARBA00022490"/>
    </source>
</evidence>
<dbReference type="SUPFAM" id="SSF144000">
    <property type="entry name" value="Oxysterol-binding protein-like"/>
    <property type="match status" value="1"/>
</dbReference>
<dbReference type="InterPro" id="IPR037239">
    <property type="entry name" value="OSBP_sf"/>
</dbReference>
<sequence length="848" mass="95769">MDPNGFALNRSHSLASGLEKSSPTWNKPPQSRSSSTVSSPHSRLIIKDWEIIDDLQVETSTAGENPLDMPTPGLCEGYLLKRRKWPLKGWHKRYFVLEAGILRYSKSQHDVSRGRVQGSLDISQAVMSINKKSNRIDLDAGDILYHMKAKNHELFYIWVTKLQAHRLYKKNEAVQVQSGFLQPLSFALDQNPTNGVAVNAQKPPSVNTAVNSKVSAWLQQSHAPETCAQELNRCHLDLSELNRLIQRLQALETSQVVSNGDLQRIISIQNISLEKPKRPRSAKMWGHSRTLSRVEVLGMLSSSHLSNSSHLGTSMPSIPDYVYSQLAPPTALSPESKKLQQDICTTSLRVLSSLKSVHETLCLERQKLQEVWTSSNLSQSNTLHVPSELTGCSSRGPPSVVDSVAEYFDASDDLHRSSSELTDESGLSDGSTTNSEPEEGHALATRKYRASISRAPNSVAPKSTGQRTKLPALCPDNSHVGLMAILYNNIGKDLARVSMPAALNEPVNLLQRLCEELEYSELLDTAANTPDPYHRMVYIAAFAISGYSTATFRNRYKPVNPVLGETYECIQEDRGFKLISEQVCHHPPISACHAESDNFCFWQDQRWKNKFWGKSLEIIPTGMVNVTLPKYGDHYEWNKVVTCIHNVFSQQRYLEHYGEVTIQNLSSRVCTCKITFVKSRYWGSETNKNEVQGTVLDESGSVIHRFGGLWHEGIFCDTLPTPKCVWKPSEPSAKDHLLYYGFSSFAMEMNELRPELEPFLPPSDSRLRPDQRMLEDGLVDEADRKKDEIEELQRLRRKELSKKGEEHVPRFFKKTKDQCGRDVWVTKGTYWDLRENPGFASLENVKLW</sequence>
<dbReference type="FunFam" id="3.30.70.3490:FF:000002">
    <property type="entry name" value="Oxysterol-binding protein"/>
    <property type="match status" value="1"/>
</dbReference>
<dbReference type="GO" id="GO:0005886">
    <property type="term" value="C:plasma membrane"/>
    <property type="evidence" value="ECO:0007669"/>
    <property type="project" value="UniProtKB-SubCell"/>
</dbReference>
<dbReference type="GO" id="GO:0005829">
    <property type="term" value="C:cytosol"/>
    <property type="evidence" value="ECO:0007669"/>
    <property type="project" value="UniProtKB-SubCell"/>
</dbReference>
<dbReference type="Gene3D" id="2.30.29.30">
    <property type="entry name" value="Pleckstrin-homology domain (PH domain)/Phosphotyrosine-binding domain (PTB)"/>
    <property type="match status" value="1"/>
</dbReference>
<dbReference type="GO" id="GO:0031965">
    <property type="term" value="C:nuclear membrane"/>
    <property type="evidence" value="ECO:0007669"/>
    <property type="project" value="TreeGrafter"/>
</dbReference>
<dbReference type="InterPro" id="IPR000648">
    <property type="entry name" value="Oxysterol-bd"/>
</dbReference>
<dbReference type="PROSITE" id="PS50003">
    <property type="entry name" value="PH_DOMAIN"/>
    <property type="match status" value="1"/>
</dbReference>
<reference evidence="18" key="2">
    <citation type="submission" date="2025-09" db="UniProtKB">
        <authorList>
            <consortium name="Ensembl"/>
        </authorList>
    </citation>
    <scope>IDENTIFICATION</scope>
</reference>
<dbReference type="PROSITE" id="PS01013">
    <property type="entry name" value="OSBP"/>
    <property type="match status" value="1"/>
</dbReference>
<name>A0A8C6TWA8_9GOBI</name>
<dbReference type="SMART" id="SM00233">
    <property type="entry name" value="PH"/>
    <property type="match status" value="1"/>
</dbReference>
<dbReference type="PANTHER" id="PTHR10972:SF146">
    <property type="entry name" value="OXYSTEROL-BINDING PROTEIN"/>
    <property type="match status" value="1"/>
</dbReference>
<evidence type="ECO:0000256" key="10">
    <source>
        <dbReference type="ARBA" id="ARBA00023055"/>
    </source>
</evidence>
<dbReference type="AlphaFoldDB" id="A0A8C6TWA8"/>
<dbReference type="Pfam" id="PF01237">
    <property type="entry name" value="Oxysterol_BP"/>
    <property type="match status" value="1"/>
</dbReference>
<proteinExistence type="inferred from homology"/>
<feature type="compositionally biased region" description="Polar residues" evidence="16">
    <location>
        <begin position="10"/>
        <end position="27"/>
    </location>
</feature>
<evidence type="ECO:0000256" key="12">
    <source>
        <dbReference type="ARBA" id="ARBA00023136"/>
    </source>
</evidence>
<dbReference type="Pfam" id="PF15409">
    <property type="entry name" value="PH_8"/>
    <property type="match status" value="1"/>
</dbReference>
<comment type="subcellular location">
    <subcellularLocation>
        <location evidence="1">Cell membrane</location>
    </subcellularLocation>
    <subcellularLocation>
        <location evidence="2">Cytoplasm</location>
        <location evidence="2">Cytosol</location>
    </subcellularLocation>
    <subcellularLocation>
        <location evidence="3">Endoplasmic reticulum membrane</location>
    </subcellularLocation>
</comment>
<evidence type="ECO:0000256" key="14">
    <source>
        <dbReference type="RuleBase" id="RU003845"/>
    </source>
</evidence>
<keyword evidence="10 14" id="KW-0445">Lipid transport</keyword>
<evidence type="ECO:0000256" key="15">
    <source>
        <dbReference type="SAM" id="Coils"/>
    </source>
</evidence>
<dbReference type="SUPFAM" id="SSF50729">
    <property type="entry name" value="PH domain-like"/>
    <property type="match status" value="1"/>
</dbReference>
<comment type="similarity">
    <text evidence="4 13">Belongs to the OSBP family.</text>
</comment>
<dbReference type="InterPro" id="IPR011993">
    <property type="entry name" value="PH-like_dom_sf"/>
</dbReference>
<keyword evidence="8" id="KW-0597">Phosphoprotein</keyword>
<evidence type="ECO:0000256" key="4">
    <source>
        <dbReference type="ARBA" id="ARBA00008842"/>
    </source>
</evidence>
<keyword evidence="15" id="KW-0175">Coiled coil</keyword>
<dbReference type="Gene3D" id="3.30.70.3490">
    <property type="match status" value="1"/>
</dbReference>
<feature type="region of interest" description="Disordered" evidence="16">
    <location>
        <begin position="416"/>
        <end position="443"/>
    </location>
</feature>
<keyword evidence="6" id="KW-1003">Cell membrane</keyword>
<evidence type="ECO:0000256" key="5">
    <source>
        <dbReference type="ARBA" id="ARBA00022448"/>
    </source>
</evidence>
<evidence type="ECO:0000313" key="18">
    <source>
        <dbReference type="Ensembl" id="ENSNMLP00000026157.1"/>
    </source>
</evidence>
<dbReference type="CDD" id="cd13287">
    <property type="entry name" value="PH_ORP3_ORP6_ORP7"/>
    <property type="match status" value="1"/>
</dbReference>
<keyword evidence="9" id="KW-0256">Endoplasmic reticulum</keyword>
<dbReference type="FunFam" id="2.40.160.120:FF:000001">
    <property type="entry name" value="Oxysterol-binding protein"/>
    <property type="match status" value="1"/>
</dbReference>
<evidence type="ECO:0000256" key="9">
    <source>
        <dbReference type="ARBA" id="ARBA00022824"/>
    </source>
</evidence>
<evidence type="ECO:0000256" key="6">
    <source>
        <dbReference type="ARBA" id="ARBA00022475"/>
    </source>
</evidence>
<protein>
    <recommendedName>
        <fullName evidence="14">Oxysterol-binding protein</fullName>
    </recommendedName>
</protein>
<evidence type="ECO:0000256" key="1">
    <source>
        <dbReference type="ARBA" id="ARBA00004236"/>
    </source>
</evidence>
<dbReference type="GO" id="GO:0015485">
    <property type="term" value="F:cholesterol binding"/>
    <property type="evidence" value="ECO:0007669"/>
    <property type="project" value="TreeGrafter"/>
</dbReference>
<dbReference type="GO" id="GO:0006699">
    <property type="term" value="P:bile acid biosynthetic process"/>
    <property type="evidence" value="ECO:0007669"/>
    <property type="project" value="UniProtKB-ARBA"/>
</dbReference>
<dbReference type="InterPro" id="IPR041680">
    <property type="entry name" value="PH_8"/>
</dbReference>
<evidence type="ECO:0000313" key="19">
    <source>
        <dbReference type="Proteomes" id="UP000694523"/>
    </source>
</evidence>
<keyword evidence="7" id="KW-0963">Cytoplasm</keyword>
<feature type="region of interest" description="Disordered" evidence="16">
    <location>
        <begin position="1"/>
        <end position="39"/>
    </location>
</feature>
<dbReference type="InterPro" id="IPR001849">
    <property type="entry name" value="PH_domain"/>
</dbReference>
<dbReference type="GO" id="GO:0120015">
    <property type="term" value="F:sterol transfer activity"/>
    <property type="evidence" value="ECO:0007669"/>
    <property type="project" value="UniProtKB-ARBA"/>
</dbReference>
<dbReference type="Gene3D" id="2.40.160.120">
    <property type="match status" value="1"/>
</dbReference>